<evidence type="ECO:0000259" key="1">
    <source>
        <dbReference type="PROSITE" id="PS50878"/>
    </source>
</evidence>
<comment type="caution">
    <text evidence="2">The sequence shown here is derived from an EMBL/GenBank/DDBJ whole genome shotgun (WGS) entry which is preliminary data.</text>
</comment>
<dbReference type="Pfam" id="PF00078">
    <property type="entry name" value="RVT_1"/>
    <property type="match status" value="1"/>
</dbReference>
<name>A0ABV8VUQ7_9BACI</name>
<dbReference type="Pfam" id="PF01348">
    <property type="entry name" value="Intron_maturas2"/>
    <property type="match status" value="1"/>
</dbReference>
<dbReference type="InterPro" id="IPR024937">
    <property type="entry name" value="Domain_X"/>
</dbReference>
<dbReference type="InterPro" id="IPR043502">
    <property type="entry name" value="DNA/RNA_pol_sf"/>
</dbReference>
<keyword evidence="2" id="KW-0695">RNA-directed DNA polymerase</keyword>
<dbReference type="SUPFAM" id="SSF56672">
    <property type="entry name" value="DNA/RNA polymerases"/>
    <property type="match status" value="1"/>
</dbReference>
<dbReference type="RefSeq" id="WP_390195789.1">
    <property type="nucleotide sequence ID" value="NZ_JBHSDV010000001.1"/>
</dbReference>
<dbReference type="GO" id="GO:0003964">
    <property type="term" value="F:RNA-directed DNA polymerase activity"/>
    <property type="evidence" value="ECO:0007669"/>
    <property type="project" value="UniProtKB-KW"/>
</dbReference>
<accession>A0ABV8VUQ7</accession>
<keyword evidence="2" id="KW-0548">Nucleotidyltransferase</keyword>
<sequence length="485" mass="57858">MQNSEVVLYNLSKQASKESYPLDRLYRNLYNKDFYIKAYENVVRGKGSNGQQIDYKQISEEKIEAMIALLKNESYQPLNRNMKVNTKKQPYQWDTEKEWQDRLIQEICRMMLDAIYEPTFSAFSHSFREKRNCQTALVQVHQTCKGVKWFIQGEVKDFYTSMDYHILIHILRKKIKDERFIRLMWKFLKAGYLEEWRFNLTYSNTPVGGRLSPILANIYLNELDQYVTNKVLEENREWNMSQPHSHNSKQHKSLHYVRYGAHFLIGIQGSKKDCQQIQSMLGDYLWENLQLEMKEARNTIVHSSKNTAFLGYEITIKPTMTHNVPNHKSGEVQLRISKRTIERFILDRKMVKDIQAKQWDMLHRTKLLYLKDVEIIQLYNAELRGLYQYYCIAENVSQKMGQLKHVMEYSCLKTLANKYKSTVKKIRTKYRQGKYWGVKIDTGAEEKLILFYNEGFKKRKMNHKRNIDRKPTLKYAKVQSHHVNG</sequence>
<evidence type="ECO:0000313" key="3">
    <source>
        <dbReference type="Proteomes" id="UP001595880"/>
    </source>
</evidence>
<organism evidence="2 3">
    <name type="scientific">Gracilibacillus marinus</name>
    <dbReference type="NCBI Taxonomy" id="630535"/>
    <lineage>
        <taxon>Bacteria</taxon>
        <taxon>Bacillati</taxon>
        <taxon>Bacillota</taxon>
        <taxon>Bacilli</taxon>
        <taxon>Bacillales</taxon>
        <taxon>Bacillaceae</taxon>
        <taxon>Gracilibacillus</taxon>
    </lineage>
</organism>
<dbReference type="PANTHER" id="PTHR33642:SF4">
    <property type="entry name" value="COX1_OXI3 INTRON 1 PROTEIN-RELATED"/>
    <property type="match status" value="1"/>
</dbReference>
<proteinExistence type="predicted"/>
<dbReference type="PANTHER" id="PTHR33642">
    <property type="entry name" value="COX1/OXI3 INTRON 1 PROTEIN-RELATED"/>
    <property type="match status" value="1"/>
</dbReference>
<dbReference type="CDD" id="cd01651">
    <property type="entry name" value="RT_G2_intron"/>
    <property type="match status" value="1"/>
</dbReference>
<dbReference type="PROSITE" id="PS50878">
    <property type="entry name" value="RT_POL"/>
    <property type="match status" value="1"/>
</dbReference>
<gene>
    <name evidence="2" type="ORF">ACFOZ1_03235</name>
</gene>
<dbReference type="Proteomes" id="UP001595880">
    <property type="component" value="Unassembled WGS sequence"/>
</dbReference>
<dbReference type="InterPro" id="IPR000477">
    <property type="entry name" value="RT_dom"/>
</dbReference>
<keyword evidence="3" id="KW-1185">Reference proteome</keyword>
<feature type="domain" description="Reverse transcriptase" evidence="1">
    <location>
        <begin position="1"/>
        <end position="314"/>
    </location>
</feature>
<reference evidence="3" key="1">
    <citation type="journal article" date="2019" name="Int. J. Syst. Evol. Microbiol.">
        <title>The Global Catalogue of Microorganisms (GCM) 10K type strain sequencing project: providing services to taxonomists for standard genome sequencing and annotation.</title>
        <authorList>
            <consortium name="The Broad Institute Genomics Platform"/>
            <consortium name="The Broad Institute Genome Sequencing Center for Infectious Disease"/>
            <person name="Wu L."/>
            <person name="Ma J."/>
        </authorList>
    </citation>
    <scope>NUCLEOTIDE SEQUENCE [LARGE SCALE GENOMIC DNA]</scope>
    <source>
        <strain evidence="3">KACC 14058</strain>
    </source>
</reference>
<keyword evidence="2" id="KW-0808">Transferase</keyword>
<evidence type="ECO:0000313" key="2">
    <source>
        <dbReference type="EMBL" id="MFC4386816.1"/>
    </source>
</evidence>
<protein>
    <submittedName>
        <fullName evidence="2">Reverse transcriptase domain-containing protein</fullName>
    </submittedName>
</protein>
<dbReference type="EMBL" id="JBHSDV010000001">
    <property type="protein sequence ID" value="MFC4386816.1"/>
    <property type="molecule type" value="Genomic_DNA"/>
</dbReference>